<dbReference type="PRINTS" id="PR00080">
    <property type="entry name" value="SDRFAMILY"/>
</dbReference>
<comment type="similarity">
    <text evidence="1">Belongs to the short-chain dehydrogenases/reductases (SDR) family.</text>
</comment>
<organism evidence="2 3">
    <name type="scientific">Vibrio paucivorans</name>
    <dbReference type="NCBI Taxonomy" id="2829489"/>
    <lineage>
        <taxon>Bacteria</taxon>
        <taxon>Pseudomonadati</taxon>
        <taxon>Pseudomonadota</taxon>
        <taxon>Gammaproteobacteria</taxon>
        <taxon>Vibrionales</taxon>
        <taxon>Vibrionaceae</taxon>
        <taxon>Vibrio</taxon>
    </lineage>
</organism>
<protein>
    <submittedName>
        <fullName evidence="2">SDR family oxidoreductase</fullName>
    </submittedName>
</protein>
<dbReference type="EMBL" id="JAKRRX010000171">
    <property type="protein sequence ID" value="MCW8336046.1"/>
    <property type="molecule type" value="Genomic_DNA"/>
</dbReference>
<sequence>MTFTQSGIALIIGGTSGMGFETAMQLVSNNVPVIIVGNNADKLENALEALNRVGQASGVQLNLYNSEDVDRFVKQVATLPQEVGYLVNAAGYFNPKSFIDHTDEDYERYHTLNKATFKITQAVARRMLENKGGRVVNIGSMWAKQAIKATPSSAYSMAKAGLHALTQHMAMELAEYGIRVNAVSPAVVKTPIYESFIDPKDLDEALAGFNDFHPIGRVGTPTDIANSVSFLLSDQASWVTGAIWDVDGGVIAGRN</sequence>
<reference evidence="2" key="1">
    <citation type="submission" date="2022-02" db="EMBL/GenBank/DDBJ databases">
        <title>Vibrio sp. nov., a new bacterium isolated from Bohai sea, China.</title>
        <authorList>
            <person name="Yuan Y."/>
        </authorList>
    </citation>
    <scope>NUCLEOTIDE SEQUENCE</scope>
    <source>
        <strain evidence="2">DBSS07</strain>
    </source>
</reference>
<proteinExistence type="inferred from homology"/>
<dbReference type="PANTHER" id="PTHR42879">
    <property type="entry name" value="3-OXOACYL-(ACYL-CARRIER-PROTEIN) REDUCTASE"/>
    <property type="match status" value="1"/>
</dbReference>
<dbReference type="InterPro" id="IPR002347">
    <property type="entry name" value="SDR_fam"/>
</dbReference>
<evidence type="ECO:0000313" key="2">
    <source>
        <dbReference type="EMBL" id="MCW8336046.1"/>
    </source>
</evidence>
<dbReference type="InterPro" id="IPR050259">
    <property type="entry name" value="SDR"/>
</dbReference>
<dbReference type="Pfam" id="PF13561">
    <property type="entry name" value="adh_short_C2"/>
    <property type="match status" value="1"/>
</dbReference>
<dbReference type="Proteomes" id="UP001155586">
    <property type="component" value="Unassembled WGS sequence"/>
</dbReference>
<dbReference type="Gene3D" id="3.40.50.720">
    <property type="entry name" value="NAD(P)-binding Rossmann-like Domain"/>
    <property type="match status" value="1"/>
</dbReference>
<evidence type="ECO:0000256" key="1">
    <source>
        <dbReference type="ARBA" id="ARBA00006484"/>
    </source>
</evidence>
<dbReference type="FunFam" id="3.40.50.720:FF:000084">
    <property type="entry name" value="Short-chain dehydrogenase reductase"/>
    <property type="match status" value="1"/>
</dbReference>
<dbReference type="PANTHER" id="PTHR42879:SF2">
    <property type="entry name" value="3-OXOACYL-[ACYL-CARRIER-PROTEIN] REDUCTASE FABG"/>
    <property type="match status" value="1"/>
</dbReference>
<evidence type="ECO:0000313" key="3">
    <source>
        <dbReference type="Proteomes" id="UP001155586"/>
    </source>
</evidence>
<dbReference type="InterPro" id="IPR036291">
    <property type="entry name" value="NAD(P)-bd_dom_sf"/>
</dbReference>
<gene>
    <name evidence="2" type="ORF">MD483_19740</name>
</gene>
<dbReference type="SUPFAM" id="SSF51735">
    <property type="entry name" value="NAD(P)-binding Rossmann-fold domains"/>
    <property type="match status" value="1"/>
</dbReference>
<dbReference type="PRINTS" id="PR00081">
    <property type="entry name" value="GDHRDH"/>
</dbReference>
<name>A0A9X3CHU3_9VIBR</name>
<dbReference type="AlphaFoldDB" id="A0A9X3CHU3"/>
<keyword evidence="3" id="KW-1185">Reference proteome</keyword>
<dbReference type="CDD" id="cd05233">
    <property type="entry name" value="SDR_c"/>
    <property type="match status" value="1"/>
</dbReference>
<accession>A0A9X3CHU3</accession>
<comment type="caution">
    <text evidence="2">The sequence shown here is derived from an EMBL/GenBank/DDBJ whole genome shotgun (WGS) entry which is preliminary data.</text>
</comment>
<dbReference type="RefSeq" id="WP_265689111.1">
    <property type="nucleotide sequence ID" value="NZ_JAKRRX010000171.1"/>
</dbReference>